<feature type="region of interest" description="Disordered" evidence="4">
    <location>
        <begin position="180"/>
        <end position="227"/>
    </location>
</feature>
<organism evidence="5">
    <name type="scientific">Heterosigma akashiwo</name>
    <name type="common">Chromophytic alga</name>
    <name type="synonym">Heterosigma carterae</name>
    <dbReference type="NCBI Taxonomy" id="2829"/>
    <lineage>
        <taxon>Eukaryota</taxon>
        <taxon>Sar</taxon>
        <taxon>Stramenopiles</taxon>
        <taxon>Ochrophyta</taxon>
        <taxon>Raphidophyceae</taxon>
        <taxon>Chattonellales</taxon>
        <taxon>Chattonellaceae</taxon>
        <taxon>Heterosigma</taxon>
    </lineage>
</organism>
<dbReference type="InterPro" id="IPR028160">
    <property type="entry name" value="Slx9-like"/>
</dbReference>
<dbReference type="EMBL" id="HBIU01023515">
    <property type="protein sequence ID" value="CAE0632226.1"/>
    <property type="molecule type" value="Transcribed_RNA"/>
</dbReference>
<evidence type="ECO:0008006" key="6">
    <source>
        <dbReference type="Google" id="ProtNLM"/>
    </source>
</evidence>
<protein>
    <recommendedName>
        <fullName evidence="6">Ribosome biogenesis protein SLX9</fullName>
    </recommendedName>
</protein>
<dbReference type="AlphaFoldDB" id="A0A7S3XU29"/>
<dbReference type="GO" id="GO:0005730">
    <property type="term" value="C:nucleolus"/>
    <property type="evidence" value="ECO:0007669"/>
    <property type="project" value="UniProtKB-SubCell"/>
</dbReference>
<dbReference type="Pfam" id="PF15341">
    <property type="entry name" value="SLX9"/>
    <property type="match status" value="1"/>
</dbReference>
<comment type="subcellular location">
    <subcellularLocation>
        <location evidence="1">Nucleus</location>
        <location evidence="1">Nucleolus</location>
    </subcellularLocation>
</comment>
<accession>A0A7S3XU29</accession>
<feature type="compositionally biased region" description="Low complexity" evidence="4">
    <location>
        <begin position="192"/>
        <end position="215"/>
    </location>
</feature>
<reference evidence="5" key="1">
    <citation type="submission" date="2021-01" db="EMBL/GenBank/DDBJ databases">
        <authorList>
            <person name="Corre E."/>
            <person name="Pelletier E."/>
            <person name="Niang G."/>
            <person name="Scheremetjew M."/>
            <person name="Finn R."/>
            <person name="Kale V."/>
            <person name="Holt S."/>
            <person name="Cochrane G."/>
            <person name="Meng A."/>
            <person name="Brown T."/>
            <person name="Cohen L."/>
        </authorList>
    </citation>
    <scope>NUCLEOTIDE SEQUENCE</scope>
    <source>
        <strain evidence="5">CCMP3107</strain>
    </source>
</reference>
<feature type="compositionally biased region" description="Basic residues" evidence="4">
    <location>
        <begin position="216"/>
        <end position="227"/>
    </location>
</feature>
<keyword evidence="3" id="KW-0539">Nucleus</keyword>
<dbReference type="GO" id="GO:0030686">
    <property type="term" value="C:90S preribosome"/>
    <property type="evidence" value="ECO:0007669"/>
    <property type="project" value="InterPro"/>
</dbReference>
<evidence type="ECO:0000256" key="3">
    <source>
        <dbReference type="ARBA" id="ARBA00023242"/>
    </source>
</evidence>
<feature type="compositionally biased region" description="Basic residues" evidence="4">
    <location>
        <begin position="1"/>
        <end position="12"/>
    </location>
</feature>
<dbReference type="GO" id="GO:0030688">
    <property type="term" value="C:preribosome, small subunit precursor"/>
    <property type="evidence" value="ECO:0007669"/>
    <property type="project" value="InterPro"/>
</dbReference>
<name>A0A7S3XU29_HETAK</name>
<dbReference type="GO" id="GO:0000462">
    <property type="term" value="P:maturation of SSU-rRNA from tricistronic rRNA transcript (SSU-rRNA, 5.8S rRNA, LSU-rRNA)"/>
    <property type="evidence" value="ECO:0007669"/>
    <property type="project" value="InterPro"/>
</dbReference>
<feature type="region of interest" description="Disordered" evidence="4">
    <location>
        <begin position="1"/>
        <end position="28"/>
    </location>
</feature>
<gene>
    <name evidence="5" type="ORF">HAKA00212_LOCUS10931</name>
</gene>
<dbReference type="PANTHER" id="PTHR31109:SF2">
    <property type="entry name" value="RIBOSOME BIOGENESIS PROTEIN SLX9 HOMOLOG"/>
    <property type="match status" value="1"/>
</dbReference>
<comment type="similarity">
    <text evidence="2">Belongs to the SLX9 family.</text>
</comment>
<evidence type="ECO:0000313" key="5">
    <source>
        <dbReference type="EMBL" id="CAE0632226.1"/>
    </source>
</evidence>
<evidence type="ECO:0000256" key="4">
    <source>
        <dbReference type="SAM" id="MobiDB-lite"/>
    </source>
</evidence>
<dbReference type="PANTHER" id="PTHR31109">
    <property type="entry name" value="PROTEIN FAM207A"/>
    <property type="match status" value="1"/>
</dbReference>
<evidence type="ECO:0000256" key="2">
    <source>
        <dbReference type="ARBA" id="ARBA00011022"/>
    </source>
</evidence>
<proteinExistence type="inferred from homology"/>
<evidence type="ECO:0000256" key="1">
    <source>
        <dbReference type="ARBA" id="ARBA00004604"/>
    </source>
</evidence>
<sequence>MGRVKKAKKYRFHSSTTTADEEMPAYGDFPSTKEHLIKKLEEKSLAQLQAATSLTEDKGGKTPEDAEAAAIIALSRGQRKRAARRERFLKKMNLVNQAKSVEELSKQGVLGSLGSIKDVLLNSDIIASSKTKAAKAPQKVVHNKAKKTVAAQEVQHLSLVLKHPQFMKDPIAAIQEHLRNSLPTEDGASDDITTTQQQQQQQQKNNNNTSSISNKAAKKKRKKKLPS</sequence>